<evidence type="ECO:0000256" key="1">
    <source>
        <dbReference type="SAM" id="MobiDB-lite"/>
    </source>
</evidence>
<reference evidence="2 3" key="1">
    <citation type="submission" date="2017-05" db="EMBL/GenBank/DDBJ databases">
        <title>The complete genome sequence of Deinococcus ficus isolated from the rhizosphere of the Ficus religiosa L. in Taiwan.</title>
        <authorList>
            <person name="Wu K.-M."/>
            <person name="Liao T.-L."/>
            <person name="Liu Y.-M."/>
            <person name="Young C.-C."/>
            <person name="Tsai S.-F."/>
        </authorList>
    </citation>
    <scope>NUCLEOTIDE SEQUENCE [LARGE SCALE GENOMIC DNA]</scope>
    <source>
        <strain evidence="2 3">CC-FR2-10</strain>
        <plasmid evidence="3">pdfi3</plasmid>
    </source>
</reference>
<dbReference type="AlphaFoldDB" id="A0A221T397"/>
<name>A0A221T397_9DEIO</name>
<keyword evidence="2" id="KW-0614">Plasmid</keyword>
<dbReference type="EMBL" id="CP021084">
    <property type="protein sequence ID" value="ASN83397.1"/>
    <property type="molecule type" value="Genomic_DNA"/>
</dbReference>
<proteinExistence type="predicted"/>
<geneLocation type="plasmid" evidence="3">
    <name>pdfi3</name>
</geneLocation>
<organism evidence="2 3">
    <name type="scientific">Deinococcus ficus</name>
    <dbReference type="NCBI Taxonomy" id="317577"/>
    <lineage>
        <taxon>Bacteria</taxon>
        <taxon>Thermotogati</taxon>
        <taxon>Deinococcota</taxon>
        <taxon>Deinococci</taxon>
        <taxon>Deinococcales</taxon>
        <taxon>Deinococcaceae</taxon>
        <taxon>Deinococcus</taxon>
    </lineage>
</organism>
<evidence type="ECO:0000313" key="3">
    <source>
        <dbReference type="Proteomes" id="UP000259030"/>
    </source>
</evidence>
<accession>A0A221T397</accession>
<dbReference type="KEGG" id="dfc:DFI_19560"/>
<gene>
    <name evidence="2" type="ORF">DFI_19560</name>
</gene>
<evidence type="ECO:0000313" key="2">
    <source>
        <dbReference type="EMBL" id="ASN83397.1"/>
    </source>
</evidence>
<feature type="region of interest" description="Disordered" evidence="1">
    <location>
        <begin position="1"/>
        <end position="23"/>
    </location>
</feature>
<sequence>MDDQTDTNRHPEAPRSSLRERLTGNRFLRGVGNAGGAVNGLLGQGSVAPPLLPPAVECLAPPVPENDEFAAAFRKVQEDRQR</sequence>
<dbReference type="Proteomes" id="UP000259030">
    <property type="component" value="Plasmid pDFI3"/>
</dbReference>
<keyword evidence="3" id="KW-1185">Reference proteome</keyword>
<protein>
    <submittedName>
        <fullName evidence="2">Uncharacterized protein</fullName>
    </submittedName>
</protein>